<evidence type="ECO:0000259" key="4">
    <source>
        <dbReference type="SMART" id="SM00967"/>
    </source>
</evidence>
<dbReference type="InterPro" id="IPR013123">
    <property type="entry name" value="SpoU_subst-bd"/>
</dbReference>
<sequence>MVITSSSNKIVKDILDIKRKGKKSSSQLLFFEGQRLVEDVLACGAEIETLIIRESSSEKYSHICTNNKVIFSDKLFEHISGTVNSQGIALLAKRPILPIGGGKLFLALDRVQDPGNLGTIIRTALACDVDGIFLLKGTVDLYNEKALRSTMGAIYKIPIYIDVEMDHLVNFIKEQGITPIKASIKGEQLYDKIPKGKYMVFVGNEGNGLSQEVEELEGLDVRIPLYGDIESLNVAVATGIILYGIKGNE</sequence>
<evidence type="ECO:0000256" key="3">
    <source>
        <dbReference type="ARBA" id="ARBA00022679"/>
    </source>
</evidence>
<feature type="domain" description="RNA 2-O ribose methyltransferase substrate binding" evidence="4">
    <location>
        <begin position="30"/>
        <end position="98"/>
    </location>
</feature>
<dbReference type="SUPFAM" id="SSF75217">
    <property type="entry name" value="alpha/beta knot"/>
    <property type="match status" value="1"/>
</dbReference>
<proteinExistence type="inferred from homology"/>
<dbReference type="Pfam" id="PF22435">
    <property type="entry name" value="MRM3-like_sub_bind"/>
    <property type="match status" value="1"/>
</dbReference>
<dbReference type="Pfam" id="PF00588">
    <property type="entry name" value="SpoU_methylase"/>
    <property type="match status" value="1"/>
</dbReference>
<name>A0A7G9WAJ0_ALKCA</name>
<dbReference type="PANTHER" id="PTHR43191">
    <property type="entry name" value="RRNA METHYLTRANSFERASE 3"/>
    <property type="match status" value="1"/>
</dbReference>
<dbReference type="Gene3D" id="3.40.1280.10">
    <property type="match status" value="1"/>
</dbReference>
<dbReference type="PANTHER" id="PTHR43191:SF2">
    <property type="entry name" value="RRNA METHYLTRANSFERASE 3, MITOCHONDRIAL"/>
    <property type="match status" value="1"/>
</dbReference>
<dbReference type="GO" id="GO:0008173">
    <property type="term" value="F:RNA methyltransferase activity"/>
    <property type="evidence" value="ECO:0007669"/>
    <property type="project" value="InterPro"/>
</dbReference>
<dbReference type="GO" id="GO:0006396">
    <property type="term" value="P:RNA processing"/>
    <property type="evidence" value="ECO:0007669"/>
    <property type="project" value="InterPro"/>
</dbReference>
<evidence type="ECO:0000313" key="5">
    <source>
        <dbReference type="EMBL" id="QNO15702.1"/>
    </source>
</evidence>
<dbReference type="InterPro" id="IPR001537">
    <property type="entry name" value="SpoU_MeTrfase"/>
</dbReference>
<keyword evidence="2 5" id="KW-0489">Methyltransferase</keyword>
<dbReference type="SMART" id="SM00967">
    <property type="entry name" value="SpoU_sub_bind"/>
    <property type="match status" value="1"/>
</dbReference>
<dbReference type="InterPro" id="IPR029026">
    <property type="entry name" value="tRNA_m1G_MTases_N"/>
</dbReference>
<dbReference type="SUPFAM" id="SSF55315">
    <property type="entry name" value="L30e-like"/>
    <property type="match status" value="1"/>
</dbReference>
<evidence type="ECO:0000256" key="1">
    <source>
        <dbReference type="ARBA" id="ARBA00007228"/>
    </source>
</evidence>
<keyword evidence="6" id="KW-1185">Reference proteome</keyword>
<dbReference type="InterPro" id="IPR051259">
    <property type="entry name" value="rRNA_Methyltransferase"/>
</dbReference>
<reference evidence="5 6" key="1">
    <citation type="submission" date="2020-07" db="EMBL/GenBank/DDBJ databases">
        <title>Alkalicella. sp. LB2 genome.</title>
        <authorList>
            <person name="Postec A."/>
            <person name="Quemeneur M."/>
        </authorList>
    </citation>
    <scope>NUCLEOTIDE SEQUENCE [LARGE SCALE GENOMIC DNA]</scope>
    <source>
        <strain evidence="5 6">LB2</strain>
    </source>
</reference>
<dbReference type="CDD" id="cd18095">
    <property type="entry name" value="SpoU-like_rRNA-MTase"/>
    <property type="match status" value="1"/>
</dbReference>
<evidence type="ECO:0000256" key="2">
    <source>
        <dbReference type="ARBA" id="ARBA00022603"/>
    </source>
</evidence>
<dbReference type="Proteomes" id="UP000516160">
    <property type="component" value="Chromosome"/>
</dbReference>
<dbReference type="KEGG" id="acae:HYG86_13445"/>
<dbReference type="GO" id="GO:0005737">
    <property type="term" value="C:cytoplasm"/>
    <property type="evidence" value="ECO:0007669"/>
    <property type="project" value="UniProtKB-ARBA"/>
</dbReference>
<organism evidence="5 6">
    <name type="scientific">Alkalicella caledoniensis</name>
    <dbReference type="NCBI Taxonomy" id="2731377"/>
    <lineage>
        <taxon>Bacteria</taxon>
        <taxon>Bacillati</taxon>
        <taxon>Bacillota</taxon>
        <taxon>Clostridia</taxon>
        <taxon>Eubacteriales</taxon>
        <taxon>Proteinivoracaceae</taxon>
        <taxon>Alkalicella</taxon>
    </lineage>
</organism>
<dbReference type="InterPro" id="IPR053888">
    <property type="entry name" value="MRM3-like_sub_bind"/>
</dbReference>
<evidence type="ECO:0000313" key="6">
    <source>
        <dbReference type="Proteomes" id="UP000516160"/>
    </source>
</evidence>
<gene>
    <name evidence="5" type="ORF">HYG86_13445</name>
</gene>
<dbReference type="RefSeq" id="WP_213166110.1">
    <property type="nucleotide sequence ID" value="NZ_CP058559.1"/>
</dbReference>
<protein>
    <submittedName>
        <fullName evidence="5">RNA methyltransferase</fullName>
    </submittedName>
</protein>
<dbReference type="GO" id="GO:0032259">
    <property type="term" value="P:methylation"/>
    <property type="evidence" value="ECO:0007669"/>
    <property type="project" value="UniProtKB-KW"/>
</dbReference>
<dbReference type="InterPro" id="IPR029028">
    <property type="entry name" value="Alpha/beta_knot_MTases"/>
</dbReference>
<keyword evidence="3 5" id="KW-0808">Transferase</keyword>
<comment type="similarity">
    <text evidence="1">Belongs to the class IV-like SAM-binding methyltransferase superfamily. RNA methyltransferase TrmH family.</text>
</comment>
<accession>A0A7G9WAJ0</accession>
<dbReference type="Gene3D" id="3.30.1330.30">
    <property type="match status" value="1"/>
</dbReference>
<dbReference type="GO" id="GO:0003723">
    <property type="term" value="F:RNA binding"/>
    <property type="evidence" value="ECO:0007669"/>
    <property type="project" value="InterPro"/>
</dbReference>
<dbReference type="EMBL" id="CP058559">
    <property type="protein sequence ID" value="QNO15702.1"/>
    <property type="molecule type" value="Genomic_DNA"/>
</dbReference>
<dbReference type="InterPro" id="IPR029064">
    <property type="entry name" value="Ribosomal_eL30-like_sf"/>
</dbReference>
<dbReference type="AlphaFoldDB" id="A0A7G9WAJ0"/>